<gene>
    <name evidence="3" type="ORF">EVG20_g9668</name>
</gene>
<dbReference type="SUPFAM" id="SSF81383">
    <property type="entry name" value="F-box domain"/>
    <property type="match status" value="1"/>
</dbReference>
<dbReference type="InterPro" id="IPR036047">
    <property type="entry name" value="F-box-like_dom_sf"/>
</dbReference>
<dbReference type="AlphaFoldDB" id="A0A4Y9XWP3"/>
<keyword evidence="4" id="KW-1185">Reference proteome</keyword>
<dbReference type="Gene3D" id="1.20.1280.50">
    <property type="match status" value="1"/>
</dbReference>
<comment type="caution">
    <text evidence="3">The sequence shown here is derived from an EMBL/GenBank/DDBJ whole genome shotgun (WGS) entry which is preliminary data.</text>
</comment>
<accession>A0A4Y9XWP3</accession>
<evidence type="ECO:0000313" key="4">
    <source>
        <dbReference type="Proteomes" id="UP000298327"/>
    </source>
</evidence>
<dbReference type="InterPro" id="IPR001810">
    <property type="entry name" value="F-box_dom"/>
</dbReference>
<organism evidence="3 4">
    <name type="scientific">Dentipellis fragilis</name>
    <dbReference type="NCBI Taxonomy" id="205917"/>
    <lineage>
        <taxon>Eukaryota</taxon>
        <taxon>Fungi</taxon>
        <taxon>Dikarya</taxon>
        <taxon>Basidiomycota</taxon>
        <taxon>Agaricomycotina</taxon>
        <taxon>Agaricomycetes</taxon>
        <taxon>Russulales</taxon>
        <taxon>Hericiaceae</taxon>
        <taxon>Dentipellis</taxon>
    </lineage>
</organism>
<reference evidence="3 4" key="1">
    <citation type="submission" date="2019-02" db="EMBL/GenBank/DDBJ databases">
        <title>Genome sequencing of the rare red list fungi Dentipellis fragilis.</title>
        <authorList>
            <person name="Buettner E."/>
            <person name="Kellner H."/>
        </authorList>
    </citation>
    <scope>NUCLEOTIDE SEQUENCE [LARGE SCALE GENOMIC DNA]</scope>
    <source>
        <strain evidence="3 4">DSM 105465</strain>
    </source>
</reference>
<feature type="region of interest" description="Disordered" evidence="1">
    <location>
        <begin position="300"/>
        <end position="336"/>
    </location>
</feature>
<proteinExistence type="predicted"/>
<feature type="unsure residue" description="D or N" evidence="3">
    <location>
        <position position="321"/>
    </location>
</feature>
<feature type="compositionally biased region" description="Acidic residues" evidence="1">
    <location>
        <begin position="304"/>
        <end position="331"/>
    </location>
</feature>
<name>A0A4Y9XWP3_9AGAM</name>
<feature type="unsure residue" description="D or N" evidence="3">
    <location>
        <position position="320"/>
    </location>
</feature>
<feature type="compositionally biased region" description="Acidic residues" evidence="1">
    <location>
        <begin position="929"/>
        <end position="943"/>
    </location>
</feature>
<protein>
    <recommendedName>
        <fullName evidence="2">F-box domain-containing protein</fullName>
    </recommendedName>
</protein>
<feature type="domain" description="F-box" evidence="2">
    <location>
        <begin position="436"/>
        <end position="495"/>
    </location>
</feature>
<evidence type="ECO:0000259" key="2">
    <source>
        <dbReference type="Pfam" id="PF12937"/>
    </source>
</evidence>
<sequence>MVVPQLPQSFRTAHHTLVKRFRQTHTQRRAAKHPGRPCGTLAHACAGASLAGPGPPASRHGPLYALRLADGIAECAALLKQIVTPPTTEPSITCVLDVANGRSAEPILPWLAARAAKASTRALSVLDLSVGFEMTMWDSASTDDPLMTWMTRRYAFKMTLIGLPRDATRTAQLAVLAGVLPLTHLELVVVEYESAFSALDWLDIFGRCAKVCEVVVKKAAAASLCEALMLGNPVGGPLFPALKHLTLQDVDIENIGLGETLLKWLRIRQGKAPVQRVDIKDCRVRRTTIKRIREEVPDVRWDDSDISSDEGDDDNDDDDDDDNDGDGDEDLGAPFEGMGADTVLQIFSRVREPHHCRVQLKVQDITMSVIDIAISASEYWCNAERQRFVNPMKPPRNQNWTHYVTEEHKALAFEMDAVARVLGSLRSRYNAVSLVNRLPPEILVHIFSFLQTLDWSRIAERDKPNCHVNMGWLRTTHVCRQWRSVALGDSSLWSKTLLSFGPEWMKEFVHRSRMAPITVEYSSDQGARTTVAEMLMQHLPRVQELYLHAEYEDAVTIAPSLHCAAPLLEEAQLVCVREPDDGMPLPSLPVDLFAHTAPRLRLLRISRFNFLWSSLDFRSISELYFIRHMSDFAGPEFHADQFDLADVIAALSRMPVLEVLRLERVLPYIPLDASSTSQETFAPAVTLPKLRVFRLIDNILECASLLKHIIMPPTAVHHINCKLYLGEGCDVKHILPWLTSLSALSTIRALSVEEFSYGFGVAAWDGCNIGVDCPYDERVGNRIFKLHITGLAAEVSPLSQFSTILHKLPLEHLETLIVNYSDDLTVEDWLQLFGRCENVHDIISVNSSAATLWDALSPLADDPRPTLFPGLRVQVLQEYDANKQLLAPLLKMNYLDNGRVTYDPKPPKIEIPGIYGDGTGLASGVDTDSGADSESSDDESDVA</sequence>
<dbReference type="Pfam" id="PF12937">
    <property type="entry name" value="F-box-like"/>
    <property type="match status" value="1"/>
</dbReference>
<dbReference type="EMBL" id="SEOQ01001016">
    <property type="protein sequence ID" value="TFY54530.1"/>
    <property type="molecule type" value="Genomic_DNA"/>
</dbReference>
<dbReference type="OrthoDB" id="2842221at2759"/>
<evidence type="ECO:0000256" key="1">
    <source>
        <dbReference type="SAM" id="MobiDB-lite"/>
    </source>
</evidence>
<dbReference type="Proteomes" id="UP000298327">
    <property type="component" value="Unassembled WGS sequence"/>
</dbReference>
<feature type="region of interest" description="Disordered" evidence="1">
    <location>
        <begin position="913"/>
        <end position="943"/>
    </location>
</feature>
<evidence type="ECO:0000313" key="3">
    <source>
        <dbReference type="EMBL" id="TFY54530.1"/>
    </source>
</evidence>